<protein>
    <submittedName>
        <fullName evidence="3">Uncharacterized protein</fullName>
    </submittedName>
</protein>
<evidence type="ECO:0000256" key="2">
    <source>
        <dbReference type="SAM" id="SignalP"/>
    </source>
</evidence>
<dbReference type="EMBL" id="RWGY01000029">
    <property type="protein sequence ID" value="TVU20399.1"/>
    <property type="molecule type" value="Genomic_DNA"/>
</dbReference>
<evidence type="ECO:0000313" key="3">
    <source>
        <dbReference type="EMBL" id="TVU20399.1"/>
    </source>
</evidence>
<feature type="region of interest" description="Disordered" evidence="1">
    <location>
        <begin position="53"/>
        <end position="105"/>
    </location>
</feature>
<evidence type="ECO:0000313" key="4">
    <source>
        <dbReference type="Proteomes" id="UP000324897"/>
    </source>
</evidence>
<comment type="caution">
    <text evidence="3">The sequence shown here is derived from an EMBL/GenBank/DDBJ whole genome shotgun (WGS) entry which is preliminary data.</text>
</comment>
<dbReference type="Gramene" id="TVU20399">
    <property type="protein sequence ID" value="TVU20399"/>
    <property type="gene ID" value="EJB05_36606"/>
</dbReference>
<accession>A0A5J9U9J6</accession>
<proteinExistence type="predicted"/>
<feature type="compositionally biased region" description="Pro residues" evidence="1">
    <location>
        <begin position="62"/>
        <end position="73"/>
    </location>
</feature>
<dbReference type="Proteomes" id="UP000324897">
    <property type="component" value="Chromosome 7"/>
</dbReference>
<name>A0A5J9U9J6_9POAL</name>
<gene>
    <name evidence="3" type="ORF">EJB05_36606</name>
</gene>
<dbReference type="AlphaFoldDB" id="A0A5J9U9J6"/>
<feature type="signal peptide" evidence="2">
    <location>
        <begin position="1"/>
        <end position="23"/>
    </location>
</feature>
<keyword evidence="4" id="KW-1185">Reference proteome</keyword>
<reference evidence="3 4" key="1">
    <citation type="journal article" date="2019" name="Sci. Rep.">
        <title>A high-quality genome of Eragrostis curvula grass provides insights into Poaceae evolution and supports new strategies to enhance forage quality.</title>
        <authorList>
            <person name="Carballo J."/>
            <person name="Santos B.A.C.M."/>
            <person name="Zappacosta D."/>
            <person name="Garbus I."/>
            <person name="Selva J.P."/>
            <person name="Gallo C.A."/>
            <person name="Diaz A."/>
            <person name="Albertini E."/>
            <person name="Caccamo M."/>
            <person name="Echenique V."/>
        </authorList>
    </citation>
    <scope>NUCLEOTIDE SEQUENCE [LARGE SCALE GENOMIC DNA]</scope>
    <source>
        <strain evidence="4">cv. Victoria</strain>
        <tissue evidence="3">Leaf</tissue>
    </source>
</reference>
<sequence length="136" mass="14259">METFPSKLLLALALLLLAPLLEARKLGGSYGHEHLCLTSDGAAHSELNKVWHGVSRSGGRAPPAPKSDCPPQPGLQETYKGGGVVSTTGVSNRQLLTPPPPIGNTPPQYISTDVPKAQHAGVVEVLRALWDDVIGA</sequence>
<feature type="chain" id="PRO_5023861613" evidence="2">
    <location>
        <begin position="24"/>
        <end position="136"/>
    </location>
</feature>
<keyword evidence="2" id="KW-0732">Signal</keyword>
<organism evidence="3 4">
    <name type="scientific">Eragrostis curvula</name>
    <name type="common">weeping love grass</name>
    <dbReference type="NCBI Taxonomy" id="38414"/>
    <lineage>
        <taxon>Eukaryota</taxon>
        <taxon>Viridiplantae</taxon>
        <taxon>Streptophyta</taxon>
        <taxon>Embryophyta</taxon>
        <taxon>Tracheophyta</taxon>
        <taxon>Spermatophyta</taxon>
        <taxon>Magnoliopsida</taxon>
        <taxon>Liliopsida</taxon>
        <taxon>Poales</taxon>
        <taxon>Poaceae</taxon>
        <taxon>PACMAD clade</taxon>
        <taxon>Chloridoideae</taxon>
        <taxon>Eragrostideae</taxon>
        <taxon>Eragrostidinae</taxon>
        <taxon>Eragrostis</taxon>
    </lineage>
</organism>
<evidence type="ECO:0000256" key="1">
    <source>
        <dbReference type="SAM" id="MobiDB-lite"/>
    </source>
</evidence>